<dbReference type="PANTHER" id="PTHR36195">
    <property type="entry name" value="DOMAIN PROTEIN, PUTATIVE (AFU_ORTHOLOGUE AFUA_5G01990)-RELATED-RELATED"/>
    <property type="match status" value="1"/>
</dbReference>
<evidence type="ECO:0000313" key="2">
    <source>
        <dbReference type="EMBL" id="QRC96416.1"/>
    </source>
</evidence>
<keyword evidence="3" id="KW-1185">Reference proteome</keyword>
<sequence length="193" mass="20390">MFSKSTILCAALQATLAAAGNAIISNRCSYDIWVWSVQPGKSSESIHVAARSQYTEPMVADIPTSIKVSKSDALVAGEHTQFEYSIVNNQLWFDISFVNCAKGESSAGCPGADGGLAMSSPESSCGKINCAAGTYCPSQAYFVDQPMLKLGLKEPVFTCPGAGASMDLVMKTCADEEPLKRSIAGRMLVDIDA</sequence>
<feature type="chain" id="PRO_5031310155" evidence="1">
    <location>
        <begin position="18"/>
        <end position="193"/>
    </location>
</feature>
<organism evidence="2 3">
    <name type="scientific">Phaeosphaeria nodorum (strain SN15 / ATCC MYA-4574 / FGSC 10173)</name>
    <name type="common">Glume blotch fungus</name>
    <name type="synonym">Parastagonospora nodorum</name>
    <dbReference type="NCBI Taxonomy" id="321614"/>
    <lineage>
        <taxon>Eukaryota</taxon>
        <taxon>Fungi</taxon>
        <taxon>Dikarya</taxon>
        <taxon>Ascomycota</taxon>
        <taxon>Pezizomycotina</taxon>
        <taxon>Dothideomycetes</taxon>
        <taxon>Pleosporomycetidae</taxon>
        <taxon>Pleosporales</taxon>
        <taxon>Pleosporineae</taxon>
        <taxon>Phaeosphaeriaceae</taxon>
        <taxon>Parastagonospora</taxon>
    </lineage>
</organism>
<proteinExistence type="predicted"/>
<dbReference type="EMBL" id="CP069028">
    <property type="protein sequence ID" value="QRC96416.1"/>
    <property type="molecule type" value="Genomic_DNA"/>
</dbReference>
<keyword evidence="1" id="KW-0732">Signal</keyword>
<accession>A0A7U2F0E8</accession>
<feature type="signal peptide" evidence="1">
    <location>
        <begin position="1"/>
        <end position="17"/>
    </location>
</feature>
<name>A0A7U2F0E8_PHANO</name>
<dbReference type="VEuPathDB" id="FungiDB:JI435_300920"/>
<reference evidence="3" key="1">
    <citation type="journal article" date="2021" name="BMC Genomics">
        <title>Chromosome-level genome assembly and manually-curated proteome of model necrotroph Parastagonospora nodorum Sn15 reveals a genome-wide trove of candidate effector homologs, and redundancy of virulence-related functions within an accessory chromosome.</title>
        <authorList>
            <person name="Bertazzoni S."/>
            <person name="Jones D.A.B."/>
            <person name="Phan H.T."/>
            <person name="Tan K.-C."/>
            <person name="Hane J.K."/>
        </authorList>
    </citation>
    <scope>NUCLEOTIDE SEQUENCE [LARGE SCALE GENOMIC DNA]</scope>
    <source>
        <strain evidence="3">SN15 / ATCC MYA-4574 / FGSC 10173)</strain>
    </source>
</reference>
<protein>
    <submittedName>
        <fullName evidence="2">Uncharacterized protein</fullName>
    </submittedName>
</protein>
<gene>
    <name evidence="2" type="ORF">JI435_300920</name>
</gene>
<dbReference type="AlphaFoldDB" id="A0A7U2F0E8"/>
<dbReference type="Pfam" id="PF04681">
    <property type="entry name" value="Bys1"/>
    <property type="match status" value="1"/>
</dbReference>
<evidence type="ECO:0000313" key="3">
    <source>
        <dbReference type="Proteomes" id="UP000663193"/>
    </source>
</evidence>
<dbReference type="Proteomes" id="UP000663193">
    <property type="component" value="Chromosome 6"/>
</dbReference>
<dbReference type="OrthoDB" id="5144514at2759"/>
<evidence type="ECO:0000256" key="1">
    <source>
        <dbReference type="SAM" id="SignalP"/>
    </source>
</evidence>
<dbReference type="InterPro" id="IPR006771">
    <property type="entry name" value="CetA-like"/>
</dbReference>